<reference evidence="1 2" key="1">
    <citation type="journal article" date="2014" name="BMC Genomics">
        <title>Genome sequencing of four Aureobasidium pullulans varieties: biotechnological potential, stress tolerance, and description of new species.</title>
        <authorList>
            <person name="Gostin Ar C."/>
            <person name="Ohm R.A."/>
            <person name="Kogej T."/>
            <person name="Sonjak S."/>
            <person name="Turk M."/>
            <person name="Zajc J."/>
            <person name="Zalar P."/>
            <person name="Grube M."/>
            <person name="Sun H."/>
            <person name="Han J."/>
            <person name="Sharma A."/>
            <person name="Chiniquy J."/>
            <person name="Ngan C.Y."/>
            <person name="Lipzen A."/>
            <person name="Barry K."/>
            <person name="Grigoriev I.V."/>
            <person name="Gunde-Cimerman N."/>
        </authorList>
    </citation>
    <scope>NUCLEOTIDE SEQUENCE [LARGE SCALE GENOMIC DNA]</scope>
    <source>
        <strain evidence="1 2">EXF-150</strain>
    </source>
</reference>
<keyword evidence="2" id="KW-1185">Reference proteome</keyword>
<protein>
    <submittedName>
        <fullName evidence="1">Uncharacterized protein</fullName>
    </submittedName>
</protein>
<dbReference type="HOGENOM" id="CLU_2654083_0_0_1"/>
<name>A0A074XKF3_AURPU</name>
<evidence type="ECO:0000313" key="2">
    <source>
        <dbReference type="Proteomes" id="UP000030706"/>
    </source>
</evidence>
<dbReference type="AlphaFoldDB" id="A0A074XKF3"/>
<dbReference type="Proteomes" id="UP000030706">
    <property type="component" value="Unassembled WGS sequence"/>
</dbReference>
<dbReference type="GeneID" id="40752467"/>
<sequence length="76" mass="8612">MQGVSAPVSAACMATVDWSFDRRSRGKMADGRKARVVRAQSLILIAVAWSQSWCERCTWLCFPITWKVRLERSGVH</sequence>
<evidence type="ECO:0000313" key="1">
    <source>
        <dbReference type="EMBL" id="KEQ82507.1"/>
    </source>
</evidence>
<proteinExistence type="predicted"/>
<dbReference type="EMBL" id="KL584987">
    <property type="protein sequence ID" value="KEQ82507.1"/>
    <property type="molecule type" value="Genomic_DNA"/>
</dbReference>
<dbReference type="RefSeq" id="XP_029758694.1">
    <property type="nucleotide sequence ID" value="XM_029910161.1"/>
</dbReference>
<organism evidence="1 2">
    <name type="scientific">Aureobasidium pullulans EXF-150</name>
    <dbReference type="NCBI Taxonomy" id="1043002"/>
    <lineage>
        <taxon>Eukaryota</taxon>
        <taxon>Fungi</taxon>
        <taxon>Dikarya</taxon>
        <taxon>Ascomycota</taxon>
        <taxon>Pezizomycotina</taxon>
        <taxon>Dothideomycetes</taxon>
        <taxon>Dothideomycetidae</taxon>
        <taxon>Dothideales</taxon>
        <taxon>Saccotheciaceae</taxon>
        <taxon>Aureobasidium</taxon>
    </lineage>
</organism>
<gene>
    <name evidence="1" type="ORF">M438DRAFT_53054</name>
</gene>
<accession>A0A074XKF3</accession>